<gene>
    <name evidence="1" type="ORF">CUN61_23605</name>
</gene>
<evidence type="ECO:0000313" key="2">
    <source>
        <dbReference type="Proteomes" id="UP000291121"/>
    </source>
</evidence>
<dbReference type="EMBL" id="CP024767">
    <property type="protein sequence ID" value="QAY86755.1"/>
    <property type="molecule type" value="Genomic_DNA"/>
</dbReference>
<protein>
    <submittedName>
        <fullName evidence="1">Uncharacterized protein</fullName>
    </submittedName>
</protein>
<accession>A0A4P6G5I4</accession>
<keyword evidence="2" id="KW-1185">Reference proteome</keyword>
<proteinExistence type="predicted"/>
<dbReference type="AlphaFoldDB" id="A0A4P6G5I4"/>
<organism evidence="1 2">
    <name type="scientific">Pseudomonas arsenicoxydans</name>
    <dbReference type="NCBI Taxonomy" id="702115"/>
    <lineage>
        <taxon>Bacteria</taxon>
        <taxon>Pseudomonadati</taxon>
        <taxon>Pseudomonadota</taxon>
        <taxon>Gammaproteobacteria</taxon>
        <taxon>Pseudomonadales</taxon>
        <taxon>Pseudomonadaceae</taxon>
        <taxon>Pseudomonas</taxon>
    </lineage>
</organism>
<name>A0A4P6G5I4_9PSED</name>
<dbReference type="Proteomes" id="UP000291121">
    <property type="component" value="Chromosome"/>
</dbReference>
<sequence length="67" mass="7289">MLCTWFVLIAPGLIVPTLCVVMPLGTLRVPAFEGDAERPGLHSHAEHGNDLNHCSGSDVQFDYAQIQ</sequence>
<evidence type="ECO:0000313" key="1">
    <source>
        <dbReference type="EMBL" id="QAY86755.1"/>
    </source>
</evidence>
<reference evidence="1 2" key="1">
    <citation type="submission" date="2017-11" db="EMBL/GenBank/DDBJ databases">
        <title>Genome sequence of Pseudomonas arsenicoxydans ACM1.</title>
        <authorList>
            <person name="Nascimento F.X."/>
        </authorList>
    </citation>
    <scope>NUCLEOTIDE SEQUENCE [LARGE SCALE GENOMIC DNA]</scope>
    <source>
        <strain evidence="1 2">ACM1</strain>
    </source>
</reference>